<keyword evidence="7 9" id="KW-0503">Monooxygenase</keyword>
<dbReference type="PANTHER" id="PTHR46206">
    <property type="entry name" value="CYTOCHROME P450"/>
    <property type="match status" value="1"/>
</dbReference>
<keyword evidence="6 8" id="KW-0408">Iron</keyword>
<keyword evidence="4 8" id="KW-0479">Metal-binding</keyword>
<evidence type="ECO:0000256" key="6">
    <source>
        <dbReference type="ARBA" id="ARBA00023004"/>
    </source>
</evidence>
<dbReference type="GO" id="GO:0020037">
    <property type="term" value="F:heme binding"/>
    <property type="evidence" value="ECO:0007669"/>
    <property type="project" value="InterPro"/>
</dbReference>
<dbReference type="CDD" id="cd11041">
    <property type="entry name" value="CYP503A1-like"/>
    <property type="match status" value="1"/>
</dbReference>
<dbReference type="PRINTS" id="PR00465">
    <property type="entry name" value="EP450IV"/>
</dbReference>
<dbReference type="Gene3D" id="1.10.630.10">
    <property type="entry name" value="Cytochrome P450"/>
    <property type="match status" value="1"/>
</dbReference>
<name>A0AAV9U4T9_9PEZI</name>
<evidence type="ECO:0000256" key="9">
    <source>
        <dbReference type="RuleBase" id="RU000461"/>
    </source>
</evidence>
<organism evidence="10 11">
    <name type="scientific">Orbilia brochopaga</name>
    <dbReference type="NCBI Taxonomy" id="3140254"/>
    <lineage>
        <taxon>Eukaryota</taxon>
        <taxon>Fungi</taxon>
        <taxon>Dikarya</taxon>
        <taxon>Ascomycota</taxon>
        <taxon>Pezizomycotina</taxon>
        <taxon>Orbiliomycetes</taxon>
        <taxon>Orbiliales</taxon>
        <taxon>Orbiliaceae</taxon>
        <taxon>Orbilia</taxon>
    </lineage>
</organism>
<reference evidence="10 11" key="1">
    <citation type="submission" date="2019-10" db="EMBL/GenBank/DDBJ databases">
        <authorList>
            <person name="Palmer J.M."/>
        </authorList>
    </citation>
    <scope>NUCLEOTIDE SEQUENCE [LARGE SCALE GENOMIC DNA]</scope>
    <source>
        <strain evidence="10 11">TWF696</strain>
    </source>
</reference>
<dbReference type="Proteomes" id="UP001375240">
    <property type="component" value="Unassembled WGS sequence"/>
</dbReference>
<dbReference type="InterPro" id="IPR036396">
    <property type="entry name" value="Cyt_P450_sf"/>
</dbReference>
<comment type="similarity">
    <text evidence="2 9">Belongs to the cytochrome P450 family.</text>
</comment>
<gene>
    <name evidence="10" type="ORF">TWF696_002909</name>
</gene>
<dbReference type="EMBL" id="JAVHNQ010000014">
    <property type="protein sequence ID" value="KAK6332890.1"/>
    <property type="molecule type" value="Genomic_DNA"/>
</dbReference>
<dbReference type="AlphaFoldDB" id="A0AAV9U4T9"/>
<evidence type="ECO:0000256" key="7">
    <source>
        <dbReference type="ARBA" id="ARBA00023033"/>
    </source>
</evidence>
<dbReference type="InterPro" id="IPR001128">
    <property type="entry name" value="Cyt_P450"/>
</dbReference>
<evidence type="ECO:0000256" key="2">
    <source>
        <dbReference type="ARBA" id="ARBA00010617"/>
    </source>
</evidence>
<accession>A0AAV9U4T9</accession>
<evidence type="ECO:0000313" key="11">
    <source>
        <dbReference type="Proteomes" id="UP001375240"/>
    </source>
</evidence>
<proteinExistence type="inferred from homology"/>
<keyword evidence="5 9" id="KW-0560">Oxidoreductase</keyword>
<dbReference type="PROSITE" id="PS00086">
    <property type="entry name" value="CYTOCHROME_P450"/>
    <property type="match status" value="1"/>
</dbReference>
<evidence type="ECO:0000256" key="5">
    <source>
        <dbReference type="ARBA" id="ARBA00023002"/>
    </source>
</evidence>
<sequence length="557" mass="62865">MIVQSIVEFLGANAAETAFCCIALLTLYSLVFGYTKPQVIDTVTNEPLAVIGLPTSLPWLFPKTRARLSSIPNAWRWVQEGYEKYNKHGKAFKVHLISGDMVILPQEMVSETKNLPSNVVTIKSLEALAVRWTFDEYVNADVFHVGVIRKDLTARLAAVTPAIVEELDLSFKHYIPKLAAPPDEKGWREVTMYDLVLKVVARTSHRVFLGEELCREEEYLDLSIKYAITVFPTGMLINCFPKFLHPVIGPMLAIPLRILRRKARKFLDPIILKRLALIRDNVPESERPNDLMQWLIEASLARGGGFATVDAIAVRVLTVAFAAIHTTSLSGTNTFYDLAYLSSLTPNDAYDRPPADLLRDELLQVFPPPHEFNKRYMQRLYNLDAFLKETLRLRLVGATHSERLVAAKGGFTSKSGLYLPCGTAFAFPGSARLADPDVFENPTEHRHARFYRGDVAGADEDVDEIIYTEKGSAADKKLDRYMVTVTEDFPVFGMGVHACPGRFFAANELRILVAWFLLRYELKPITTRPPPTWFVCIDIMNTTAKLHIREREAMKLE</sequence>
<dbReference type="InterPro" id="IPR002403">
    <property type="entry name" value="Cyt_P450_E_grp-IV"/>
</dbReference>
<dbReference type="GO" id="GO:0005506">
    <property type="term" value="F:iron ion binding"/>
    <property type="evidence" value="ECO:0007669"/>
    <property type="project" value="InterPro"/>
</dbReference>
<dbReference type="Pfam" id="PF00067">
    <property type="entry name" value="p450"/>
    <property type="match status" value="1"/>
</dbReference>
<evidence type="ECO:0000256" key="1">
    <source>
        <dbReference type="ARBA" id="ARBA00001971"/>
    </source>
</evidence>
<keyword evidence="11" id="KW-1185">Reference proteome</keyword>
<evidence type="ECO:0000256" key="8">
    <source>
        <dbReference type="PIRSR" id="PIRSR602403-1"/>
    </source>
</evidence>
<evidence type="ECO:0000256" key="4">
    <source>
        <dbReference type="ARBA" id="ARBA00022723"/>
    </source>
</evidence>
<dbReference type="SUPFAM" id="SSF48264">
    <property type="entry name" value="Cytochrome P450"/>
    <property type="match status" value="1"/>
</dbReference>
<dbReference type="PANTHER" id="PTHR46206:SF1">
    <property type="entry name" value="P450, PUTATIVE (EUROFUNG)-RELATED"/>
    <property type="match status" value="1"/>
</dbReference>
<feature type="binding site" description="axial binding residue" evidence="8">
    <location>
        <position position="499"/>
    </location>
    <ligand>
        <name>heme</name>
        <dbReference type="ChEBI" id="CHEBI:30413"/>
    </ligand>
    <ligandPart>
        <name>Fe</name>
        <dbReference type="ChEBI" id="CHEBI:18248"/>
    </ligandPart>
</feature>
<comment type="caution">
    <text evidence="10">The sequence shown here is derived from an EMBL/GenBank/DDBJ whole genome shotgun (WGS) entry which is preliminary data.</text>
</comment>
<comment type="cofactor">
    <cofactor evidence="1 8">
        <name>heme</name>
        <dbReference type="ChEBI" id="CHEBI:30413"/>
    </cofactor>
</comment>
<dbReference type="InterPro" id="IPR017972">
    <property type="entry name" value="Cyt_P450_CS"/>
</dbReference>
<dbReference type="GO" id="GO:0016705">
    <property type="term" value="F:oxidoreductase activity, acting on paired donors, with incorporation or reduction of molecular oxygen"/>
    <property type="evidence" value="ECO:0007669"/>
    <property type="project" value="InterPro"/>
</dbReference>
<keyword evidence="3 8" id="KW-0349">Heme</keyword>
<dbReference type="GO" id="GO:0004497">
    <property type="term" value="F:monooxygenase activity"/>
    <property type="evidence" value="ECO:0007669"/>
    <property type="project" value="UniProtKB-KW"/>
</dbReference>
<evidence type="ECO:0008006" key="12">
    <source>
        <dbReference type="Google" id="ProtNLM"/>
    </source>
</evidence>
<protein>
    <recommendedName>
        <fullName evidence="12">Cytochrome P450</fullName>
    </recommendedName>
</protein>
<evidence type="ECO:0000313" key="10">
    <source>
        <dbReference type="EMBL" id="KAK6332890.1"/>
    </source>
</evidence>
<evidence type="ECO:0000256" key="3">
    <source>
        <dbReference type="ARBA" id="ARBA00022617"/>
    </source>
</evidence>